<dbReference type="OrthoDB" id="9814553at2"/>
<name>A0A542Y4J0_9MICO</name>
<evidence type="ECO:0000313" key="4">
    <source>
        <dbReference type="Proteomes" id="UP000319094"/>
    </source>
</evidence>
<dbReference type="EMBL" id="VFON01000001">
    <property type="protein sequence ID" value="TQL42981.1"/>
    <property type="molecule type" value="Genomic_DNA"/>
</dbReference>
<organism evidence="3 4">
    <name type="scientific">Leucobacter komagatae</name>
    <dbReference type="NCBI Taxonomy" id="55969"/>
    <lineage>
        <taxon>Bacteria</taxon>
        <taxon>Bacillati</taxon>
        <taxon>Actinomycetota</taxon>
        <taxon>Actinomycetes</taxon>
        <taxon>Micrococcales</taxon>
        <taxon>Microbacteriaceae</taxon>
        <taxon>Leucobacter</taxon>
    </lineage>
</organism>
<gene>
    <name evidence="3" type="ORF">FB468_0992</name>
</gene>
<dbReference type="AlphaFoldDB" id="A0A542Y4J0"/>
<dbReference type="PANTHER" id="PTHR46797">
    <property type="entry name" value="HTH-TYPE TRANSCRIPTIONAL REGULATOR"/>
    <property type="match status" value="1"/>
</dbReference>
<dbReference type="GO" id="GO:0005829">
    <property type="term" value="C:cytosol"/>
    <property type="evidence" value="ECO:0007669"/>
    <property type="project" value="TreeGrafter"/>
</dbReference>
<keyword evidence="4" id="KW-1185">Reference proteome</keyword>
<dbReference type="InterPro" id="IPR001387">
    <property type="entry name" value="Cro/C1-type_HTH"/>
</dbReference>
<dbReference type="SMART" id="SM00530">
    <property type="entry name" value="HTH_XRE"/>
    <property type="match status" value="1"/>
</dbReference>
<dbReference type="CDD" id="cd00093">
    <property type="entry name" value="HTH_XRE"/>
    <property type="match status" value="1"/>
</dbReference>
<keyword evidence="1" id="KW-0238">DNA-binding</keyword>
<dbReference type="InterPro" id="IPR050807">
    <property type="entry name" value="TransReg_Diox_bact_type"/>
</dbReference>
<dbReference type="RefSeq" id="WP_141886358.1">
    <property type="nucleotide sequence ID" value="NZ_BAAAUY010000005.1"/>
</dbReference>
<evidence type="ECO:0000256" key="1">
    <source>
        <dbReference type="ARBA" id="ARBA00023125"/>
    </source>
</evidence>
<accession>A0A542Y4J0</accession>
<dbReference type="Proteomes" id="UP000319094">
    <property type="component" value="Unassembled WGS sequence"/>
</dbReference>
<dbReference type="PANTHER" id="PTHR46797:SF1">
    <property type="entry name" value="METHYLPHOSPHONATE SYNTHASE"/>
    <property type="match status" value="1"/>
</dbReference>
<comment type="caution">
    <text evidence="3">The sequence shown here is derived from an EMBL/GenBank/DDBJ whole genome shotgun (WGS) entry which is preliminary data.</text>
</comment>
<proteinExistence type="predicted"/>
<dbReference type="Gene3D" id="1.10.260.40">
    <property type="entry name" value="lambda repressor-like DNA-binding domains"/>
    <property type="match status" value="1"/>
</dbReference>
<dbReference type="GO" id="GO:0003700">
    <property type="term" value="F:DNA-binding transcription factor activity"/>
    <property type="evidence" value="ECO:0007669"/>
    <property type="project" value="TreeGrafter"/>
</dbReference>
<feature type="domain" description="HTH cro/C1-type" evidence="2">
    <location>
        <begin position="20"/>
        <end position="74"/>
    </location>
</feature>
<dbReference type="InterPro" id="IPR010982">
    <property type="entry name" value="Lambda_DNA-bd_dom_sf"/>
</dbReference>
<dbReference type="Pfam" id="PF01381">
    <property type="entry name" value="HTH_3"/>
    <property type="match status" value="1"/>
</dbReference>
<evidence type="ECO:0000313" key="3">
    <source>
        <dbReference type="EMBL" id="TQL42981.1"/>
    </source>
</evidence>
<protein>
    <submittedName>
        <fullName evidence="3">Helix-turn-helix protein</fullName>
    </submittedName>
</protein>
<dbReference type="SUPFAM" id="SSF47413">
    <property type="entry name" value="lambda repressor-like DNA-binding domains"/>
    <property type="match status" value="1"/>
</dbReference>
<evidence type="ECO:0000259" key="2">
    <source>
        <dbReference type="PROSITE" id="PS50943"/>
    </source>
</evidence>
<dbReference type="PROSITE" id="PS50943">
    <property type="entry name" value="HTH_CROC1"/>
    <property type="match status" value="1"/>
</dbReference>
<dbReference type="GO" id="GO:0003677">
    <property type="term" value="F:DNA binding"/>
    <property type="evidence" value="ECO:0007669"/>
    <property type="project" value="UniProtKB-KW"/>
</dbReference>
<sequence length="80" mass="9272">MVQRTTDLERQQRKEFGARLRELRKERGLSQEGLAHEAELDRSYVGQVERGERNISLDNIYRFSRALGISPADLFTPGPR</sequence>
<reference evidence="3 4" key="1">
    <citation type="submission" date="2019-06" db="EMBL/GenBank/DDBJ databases">
        <title>Sequencing the genomes of 1000 actinobacteria strains.</title>
        <authorList>
            <person name="Klenk H.-P."/>
        </authorList>
    </citation>
    <scope>NUCLEOTIDE SEQUENCE [LARGE SCALE GENOMIC DNA]</scope>
    <source>
        <strain evidence="3 4">DSM 8803</strain>
    </source>
</reference>